<feature type="transmembrane region" description="Helical" evidence="1">
    <location>
        <begin position="151"/>
        <end position="176"/>
    </location>
</feature>
<evidence type="ECO:0000313" key="2">
    <source>
        <dbReference type="EMBL" id="SHJ67662.1"/>
    </source>
</evidence>
<feature type="transmembrane region" description="Helical" evidence="1">
    <location>
        <begin position="61"/>
        <end position="77"/>
    </location>
</feature>
<feature type="transmembrane region" description="Helical" evidence="1">
    <location>
        <begin position="89"/>
        <end position="108"/>
    </location>
</feature>
<gene>
    <name evidence="2" type="ORF">SAMN05444280_1268</name>
</gene>
<keyword evidence="3" id="KW-1185">Reference proteome</keyword>
<feature type="transmembrane region" description="Helical" evidence="1">
    <location>
        <begin position="6"/>
        <end position="23"/>
    </location>
</feature>
<keyword evidence="1" id="KW-0812">Transmembrane</keyword>
<evidence type="ECO:0000256" key="1">
    <source>
        <dbReference type="SAM" id="Phobius"/>
    </source>
</evidence>
<feature type="transmembrane region" description="Helical" evidence="1">
    <location>
        <begin position="120"/>
        <end position="139"/>
    </location>
</feature>
<name>A0A1M6L903_9BACT</name>
<protein>
    <submittedName>
        <fullName evidence="2">Uncharacterized protein</fullName>
    </submittedName>
</protein>
<accession>A0A1M6L903</accession>
<dbReference type="STRING" id="1168035.SAMN05444280_1268"/>
<proteinExistence type="predicted"/>
<reference evidence="2 3" key="1">
    <citation type="submission" date="2016-11" db="EMBL/GenBank/DDBJ databases">
        <authorList>
            <person name="Jaros S."/>
            <person name="Januszkiewicz K."/>
            <person name="Wedrychowicz H."/>
        </authorList>
    </citation>
    <scope>NUCLEOTIDE SEQUENCE [LARGE SCALE GENOMIC DNA]</scope>
    <source>
        <strain evidence="2 3">DSM 27063</strain>
    </source>
</reference>
<dbReference type="OrthoDB" id="1121129at2"/>
<feature type="transmembrane region" description="Helical" evidence="1">
    <location>
        <begin position="188"/>
        <end position="207"/>
    </location>
</feature>
<dbReference type="EMBL" id="FQZE01000026">
    <property type="protein sequence ID" value="SHJ67662.1"/>
    <property type="molecule type" value="Genomic_DNA"/>
</dbReference>
<keyword evidence="1" id="KW-0472">Membrane</keyword>
<evidence type="ECO:0000313" key="3">
    <source>
        <dbReference type="Proteomes" id="UP000184050"/>
    </source>
</evidence>
<dbReference type="AlphaFoldDB" id="A0A1M6L903"/>
<organism evidence="2 3">
    <name type="scientific">Tangfeifania diversioriginum</name>
    <dbReference type="NCBI Taxonomy" id="1168035"/>
    <lineage>
        <taxon>Bacteria</taxon>
        <taxon>Pseudomonadati</taxon>
        <taxon>Bacteroidota</taxon>
        <taxon>Bacteroidia</taxon>
        <taxon>Marinilabiliales</taxon>
        <taxon>Prolixibacteraceae</taxon>
        <taxon>Tangfeifania</taxon>
    </lineage>
</organism>
<feature type="transmembrane region" description="Helical" evidence="1">
    <location>
        <begin position="32"/>
        <end position="55"/>
    </location>
</feature>
<keyword evidence="1" id="KW-1133">Transmembrane helix</keyword>
<dbReference type="Proteomes" id="UP000184050">
    <property type="component" value="Unassembled WGS sequence"/>
</dbReference>
<sequence length="215" mass="24957">MPAQLYIHIAEVGIAFFAGLYSFRSLNKSLKILFIFTGLAFVTEISGSALIAAGIRNTIPGLHFYILLEFFLWALFYKSVLHPFFHKKIIIVIIILFESYTIINLLFIQDLYTMPNLVRSVEGLLLVLFSILLFSKFMVESKHREIQKEPIIWINTAVLIYFSGNFFFNILFNLILENSMEFSKVTTYFFTGLNGLFYFLIAFGFLLQKKYNSKN</sequence>
<dbReference type="RefSeq" id="WP_073171406.1">
    <property type="nucleotide sequence ID" value="NZ_FQZE01000026.1"/>
</dbReference>